<evidence type="ECO:0000256" key="1">
    <source>
        <dbReference type="ARBA" id="ARBA00004604"/>
    </source>
</evidence>
<feature type="domain" description="BOP1 N-terminal" evidence="11">
    <location>
        <begin position="98"/>
        <end position="352"/>
    </location>
</feature>
<evidence type="ECO:0000256" key="4">
    <source>
        <dbReference type="ARBA" id="ARBA00022552"/>
    </source>
</evidence>
<dbReference type="GO" id="GO:0070545">
    <property type="term" value="C:PeBoW complex"/>
    <property type="evidence" value="ECO:0007669"/>
    <property type="project" value="TreeGrafter"/>
</dbReference>
<dbReference type="GO" id="GO:0006412">
    <property type="term" value="P:translation"/>
    <property type="evidence" value="ECO:0007669"/>
    <property type="project" value="InterPro"/>
</dbReference>
<comment type="caution">
    <text evidence="12">The sequence shown here is derived from an EMBL/GenBank/DDBJ whole genome shotgun (WGS) entry which is preliminary data.</text>
</comment>
<dbReference type="SMART" id="SM00320">
    <property type="entry name" value="WD40"/>
    <property type="match status" value="5"/>
</dbReference>
<dbReference type="Pfam" id="PF00832">
    <property type="entry name" value="Ribosomal_L39"/>
    <property type="match status" value="1"/>
</dbReference>
<dbReference type="PANTHER" id="PTHR17605:SF0">
    <property type="entry name" value="RIBOSOME BIOGENESIS PROTEIN BOP1"/>
    <property type="match status" value="1"/>
</dbReference>
<keyword evidence="6" id="KW-0677">Repeat</keyword>
<protein>
    <submittedName>
        <fullName evidence="12">Ribosome bioproteinsis protein 1</fullName>
    </submittedName>
</protein>
<feature type="compositionally biased region" description="Acidic residues" evidence="10">
    <location>
        <begin position="59"/>
        <end position="81"/>
    </location>
</feature>
<feature type="compositionally biased region" description="Basic and acidic residues" evidence="10">
    <location>
        <begin position="1038"/>
        <end position="1066"/>
    </location>
</feature>
<dbReference type="Pfam" id="PF08145">
    <property type="entry name" value="BOP1NT"/>
    <property type="match status" value="1"/>
</dbReference>
<dbReference type="GO" id="GO:0043021">
    <property type="term" value="F:ribonucleoprotein complex binding"/>
    <property type="evidence" value="ECO:0007669"/>
    <property type="project" value="TreeGrafter"/>
</dbReference>
<organism evidence="12 13">
    <name type="scientific">Perkinsus olseni</name>
    <name type="common">Perkinsus atlanticus</name>
    <dbReference type="NCBI Taxonomy" id="32597"/>
    <lineage>
        <taxon>Eukaryota</taxon>
        <taxon>Sar</taxon>
        <taxon>Alveolata</taxon>
        <taxon>Perkinsozoa</taxon>
        <taxon>Perkinsea</taxon>
        <taxon>Perkinsida</taxon>
        <taxon>Perkinsidae</taxon>
        <taxon>Perkinsus</taxon>
    </lineage>
</organism>
<evidence type="ECO:0000256" key="6">
    <source>
        <dbReference type="ARBA" id="ARBA00022737"/>
    </source>
</evidence>
<feature type="region of interest" description="Disordered" evidence="10">
    <location>
        <begin position="1"/>
        <end position="85"/>
    </location>
</feature>
<accession>A0A7J6PK04</accession>
<dbReference type="OrthoDB" id="5571054at2759"/>
<feature type="region of interest" description="Disordered" evidence="10">
    <location>
        <begin position="465"/>
        <end position="502"/>
    </location>
</feature>
<dbReference type="Pfam" id="PF00400">
    <property type="entry name" value="WD40"/>
    <property type="match status" value="1"/>
</dbReference>
<dbReference type="InterPro" id="IPR015943">
    <property type="entry name" value="WD40/YVTN_repeat-like_dom_sf"/>
</dbReference>
<evidence type="ECO:0000256" key="2">
    <source>
        <dbReference type="ARBA" id="ARBA00009339"/>
    </source>
</evidence>
<evidence type="ECO:0000313" key="12">
    <source>
        <dbReference type="EMBL" id="KAF4695890.1"/>
    </source>
</evidence>
<proteinExistence type="inferred from homology"/>
<feature type="region of interest" description="Disordered" evidence="10">
    <location>
        <begin position="1187"/>
        <end position="1244"/>
    </location>
</feature>
<dbReference type="GO" id="GO:0030687">
    <property type="term" value="C:preribosome, large subunit precursor"/>
    <property type="evidence" value="ECO:0007669"/>
    <property type="project" value="TreeGrafter"/>
</dbReference>
<keyword evidence="8" id="KW-0539">Nucleus</keyword>
<dbReference type="InterPro" id="IPR001680">
    <property type="entry name" value="WD40_rpt"/>
</dbReference>
<comment type="similarity">
    <text evidence="2">Belongs to the eukaryotic ribosomal protein eL39 family.</text>
</comment>
<reference evidence="12 13" key="1">
    <citation type="submission" date="2020-04" db="EMBL/GenBank/DDBJ databases">
        <title>Perkinsus olseni comparative genomics.</title>
        <authorList>
            <person name="Bogema D.R."/>
        </authorList>
    </citation>
    <scope>NUCLEOTIDE SEQUENCE [LARGE SCALE GENOMIC DNA]</scope>
    <source>
        <strain evidence="12">00978-12</strain>
    </source>
</reference>
<dbReference type="PANTHER" id="PTHR17605">
    <property type="entry name" value="RIBOSOME BIOGENESIS PROTEIN BOP1 BLOCK OF PROLIFERATION 1 PROTEIN"/>
    <property type="match status" value="1"/>
</dbReference>
<dbReference type="GO" id="GO:0005840">
    <property type="term" value="C:ribosome"/>
    <property type="evidence" value="ECO:0007669"/>
    <property type="project" value="UniProtKB-KW"/>
</dbReference>
<dbReference type="GO" id="GO:0003735">
    <property type="term" value="F:structural constituent of ribosome"/>
    <property type="evidence" value="ECO:0007669"/>
    <property type="project" value="InterPro"/>
</dbReference>
<name>A0A7J6PK04_PEROL</name>
<dbReference type="InterPro" id="IPR023626">
    <property type="entry name" value="Ribosomal_eL39_dom_sf"/>
</dbReference>
<evidence type="ECO:0000256" key="10">
    <source>
        <dbReference type="SAM" id="MobiDB-lite"/>
    </source>
</evidence>
<dbReference type="InterPro" id="IPR012953">
    <property type="entry name" value="BOP1_N_dom"/>
</dbReference>
<feature type="compositionally biased region" description="Polar residues" evidence="10">
    <location>
        <begin position="1096"/>
        <end position="1106"/>
    </location>
</feature>
<feature type="compositionally biased region" description="Acidic residues" evidence="10">
    <location>
        <begin position="469"/>
        <end position="486"/>
    </location>
</feature>
<evidence type="ECO:0000256" key="7">
    <source>
        <dbReference type="ARBA" id="ARBA00022980"/>
    </source>
</evidence>
<dbReference type="InterPro" id="IPR000077">
    <property type="entry name" value="Ribosomal_eL39"/>
</dbReference>
<dbReference type="SMART" id="SM01035">
    <property type="entry name" value="BOP1NT"/>
    <property type="match status" value="1"/>
</dbReference>
<dbReference type="AlphaFoldDB" id="A0A7J6PK04"/>
<keyword evidence="3" id="KW-0690">Ribosome biogenesis</keyword>
<keyword evidence="5" id="KW-0853">WD repeat</keyword>
<keyword evidence="4" id="KW-0698">rRNA processing</keyword>
<dbReference type="SUPFAM" id="SSF48662">
    <property type="entry name" value="Ribosomal protein L39e"/>
    <property type="match status" value="1"/>
</dbReference>
<dbReference type="InterPro" id="IPR036322">
    <property type="entry name" value="WD40_repeat_dom_sf"/>
</dbReference>
<evidence type="ECO:0000313" key="13">
    <source>
        <dbReference type="Proteomes" id="UP000541610"/>
    </source>
</evidence>
<dbReference type="SUPFAM" id="SSF50978">
    <property type="entry name" value="WD40 repeat-like"/>
    <property type="match status" value="1"/>
</dbReference>
<keyword evidence="7" id="KW-0689">Ribosomal protein</keyword>
<evidence type="ECO:0000256" key="8">
    <source>
        <dbReference type="ARBA" id="ARBA00023242"/>
    </source>
</evidence>
<evidence type="ECO:0000256" key="3">
    <source>
        <dbReference type="ARBA" id="ARBA00022517"/>
    </source>
</evidence>
<dbReference type="Gene3D" id="1.10.1620.10">
    <property type="entry name" value="Ribosomal protein L39e"/>
    <property type="match status" value="1"/>
</dbReference>
<dbReference type="EMBL" id="JABANP010000016">
    <property type="protein sequence ID" value="KAF4695890.1"/>
    <property type="molecule type" value="Genomic_DNA"/>
</dbReference>
<comment type="subcellular location">
    <subcellularLocation>
        <location evidence="1">Nucleus</location>
        <location evidence="1">Nucleolus</location>
    </subcellularLocation>
</comment>
<dbReference type="Gene3D" id="2.130.10.10">
    <property type="entry name" value="YVTN repeat-like/Quinoprotein amine dehydrogenase"/>
    <property type="match status" value="1"/>
</dbReference>
<feature type="region of interest" description="Disordered" evidence="10">
    <location>
        <begin position="231"/>
        <end position="260"/>
    </location>
</feature>
<sequence length="1244" mass="135080">MPSAKKTRQVSSEALSAPSKPIREEDAALQELEDSKEVSGFEIGEDEVENASTHAASGDEGEEESSETDDDEDYDSDDSDDEYTRNRIGKVPLKWYLDNHDHIGYDISGKKIARTAEDPDAWRTITDVKNDREIKLTDSDLRIIQRIRKGLFPTGRGDGDEDEEFQVEYEDRLEDKIHPLRTRYPSKKSFMPDQDEARKVKRLIKLIRAGIIKPKEEKPKKEEEEAFDVWGDEDEEGEGRKLKGPAPIPAPKQALPTHSESYNPPEEYLFDDVSRLSIGNAPTGGCNGKQNYMPHKFACLRHVPFYRDFLKERFERCLDLYLCPRVVKKKMNVDPLSLLPQLPSPSDLRPFPTTVGVDFKGHHEKVTDSSFNATGEVLATCAADGLRIWDTLSGCCLVHRAPTKAAVKQKNEEESLIVSDDGSVVEVEVDVSPLCVAWHPKYADILAVGTDNGTVELLRPQCVKAAPAAEEEESNDEDSDDEEDEAPAGAHRASSSADLLEPAEEGEWTAITDAPGFEGLLIKADERADITKLTWHPRGWYLSHVAPNAVQVRSQCVIHNLKSQKTIRPFSKSKGGKIQASAFHPRKPQFYICTQKNVRLYDLKAQSLVRTYVSGAQHIMAISVFPGSGDHLTIVSQDRRLCWFDNELGNKPWKTWRYHKRVVRDVEFHPLASGRLPLMATCSDDGSAHIFHTEGADNNGTVVTAASDLSSTTTSSANGSTSSSSPDVTTNPSQSSPTGPTSLPSNSTTGSSNNGTQTGTTPIPAGEVPACPTGWCLDYQFNPGNNTCITPDPVKLMDCWEDYCSQAEPGGYCLVWEPDSGRVCHGGLKKCLMAGPPPKQCVYQGATGTTAPPAPPPVAPASNGVRAAISVAGGAAVGALVVGFGTATTLATQSPAGSPTTGYMTTASDVSGGPGNATSVVPTTAANTTTGSIKSFKTKRTLGKKIKQNRPLPQWFRMRTNNTIRLTTVCCMSMPPRYGTETNPLRESRATLAAEVRALREELRQVKRGAPPPPPLRPLRESTEHPLSSTPWWRRSRERHDCSGERDDSYSPERVSEGPTKARADEPTTPVLVATPKSLAGAAPSEKAVPAASPVTRPSSLPSTTLPKLMPSEWGEMRSTRPVWMAAPPVDATRYQSPDRSRGAAVLEGRLMELDEGAAPGGLIITVLICLSVPFRGPSTPARECITPGGVGDPAPNLSCSRPIGRRLPSGASSSATFPRQERLSDPTPPVCLSTAEVPHAPTA</sequence>
<dbReference type="Proteomes" id="UP000541610">
    <property type="component" value="Unassembled WGS sequence"/>
</dbReference>
<feature type="compositionally biased region" description="Low complexity" evidence="10">
    <location>
        <begin position="709"/>
        <end position="761"/>
    </location>
</feature>
<feature type="region of interest" description="Disordered" evidence="10">
    <location>
        <begin position="709"/>
        <end position="765"/>
    </location>
</feature>
<evidence type="ECO:0000259" key="11">
    <source>
        <dbReference type="SMART" id="SM01035"/>
    </source>
</evidence>
<evidence type="ECO:0000256" key="9">
    <source>
        <dbReference type="ARBA" id="ARBA00023274"/>
    </source>
</evidence>
<evidence type="ECO:0000256" key="5">
    <source>
        <dbReference type="ARBA" id="ARBA00022574"/>
    </source>
</evidence>
<dbReference type="GO" id="GO:0000463">
    <property type="term" value="P:maturation of LSU-rRNA from tricistronic rRNA transcript (SSU-rRNA, 5.8S rRNA, LSU-rRNA)"/>
    <property type="evidence" value="ECO:0007669"/>
    <property type="project" value="TreeGrafter"/>
</dbReference>
<dbReference type="InterPro" id="IPR028598">
    <property type="entry name" value="BOP1/Erb1"/>
</dbReference>
<keyword evidence="9" id="KW-0687">Ribonucleoprotein</keyword>
<gene>
    <name evidence="12" type="primary">BOP1</name>
    <name evidence="12" type="ORF">FOZ60_003057</name>
</gene>
<feature type="region of interest" description="Disordered" evidence="10">
    <location>
        <begin position="1003"/>
        <end position="1110"/>
    </location>
</feature>